<feature type="domain" description="Putative DNA-binding" evidence="1">
    <location>
        <begin position="7"/>
        <end position="93"/>
    </location>
</feature>
<dbReference type="InterPro" id="IPR054098">
    <property type="entry name" value="NGO1945-like_C"/>
</dbReference>
<reference evidence="3 4" key="1">
    <citation type="submission" date="2017-05" db="EMBL/GenBank/DDBJ databases">
        <authorList>
            <person name="Song R."/>
            <person name="Chenine A.L."/>
            <person name="Ruprecht R.M."/>
        </authorList>
    </citation>
    <scope>NUCLEOTIDE SEQUENCE [LARGE SCALE GENOMIC DNA]</scope>
    <source>
        <strain evidence="3 4">S567_C10_BS</strain>
    </source>
</reference>
<evidence type="ECO:0000313" key="4">
    <source>
        <dbReference type="Proteomes" id="UP000194857"/>
    </source>
</evidence>
<organism evidence="3 4">
    <name type="scientific">Pseudomonas aeruginosa</name>
    <dbReference type="NCBI Taxonomy" id="287"/>
    <lineage>
        <taxon>Bacteria</taxon>
        <taxon>Pseudomonadati</taxon>
        <taxon>Pseudomonadota</taxon>
        <taxon>Gammaproteobacteria</taxon>
        <taxon>Pseudomonadales</taxon>
        <taxon>Pseudomonadaceae</taxon>
        <taxon>Pseudomonas</taxon>
    </lineage>
</organism>
<proteinExistence type="predicted"/>
<accession>A0A241XI94</accession>
<evidence type="ECO:0000259" key="1">
    <source>
        <dbReference type="Pfam" id="PF09836"/>
    </source>
</evidence>
<dbReference type="EMBL" id="NFFZ01000023">
    <property type="protein sequence ID" value="OTI56193.1"/>
    <property type="molecule type" value="Genomic_DNA"/>
</dbReference>
<name>A0A241XI94_PSEAI</name>
<comment type="caution">
    <text evidence="3">The sequence shown here is derived from an EMBL/GenBank/DDBJ whole genome shotgun (WGS) entry which is preliminary data.</text>
</comment>
<gene>
    <name evidence="3" type="ORF">CAZ10_30760</name>
</gene>
<dbReference type="Pfam" id="PF09836">
    <property type="entry name" value="DUF2063"/>
    <property type="match status" value="1"/>
</dbReference>
<dbReference type="Gene3D" id="1.10.150.690">
    <property type="entry name" value="DUF2063"/>
    <property type="match status" value="1"/>
</dbReference>
<feature type="domain" description="NGO1945-like C-terminal" evidence="2">
    <location>
        <begin position="141"/>
        <end position="235"/>
    </location>
</feature>
<dbReference type="Gene3D" id="3.90.930.50">
    <property type="match status" value="1"/>
</dbReference>
<dbReference type="Proteomes" id="UP000194857">
    <property type="component" value="Unassembled WGS sequence"/>
</dbReference>
<dbReference type="Pfam" id="PF22106">
    <property type="entry name" value="NGO1945_C"/>
    <property type="match status" value="1"/>
</dbReference>
<evidence type="ECO:0000259" key="2">
    <source>
        <dbReference type="Pfam" id="PF22106"/>
    </source>
</evidence>
<sequence>MDERLRQQQFSLARHLRDPLGNAPPPDIEERRLRVYRELFYNAIEGLLASGFPRLRGLLGEQQWHGLVREFYREERSHTPLFTRIAGVFVDYLRQWGEYRPAWQAELAHFEWSETRLYLAEPDDPPYRREGDLLDGVPLLSSLALPLGYRWPVHRLEEDVALAEAPAEPTLLLMHRDSSHRVHTARLTPLAYRLLESLARRRLSGREHLAALALEARSAPGALDAAGLELLAALRTQGVVLGTLERDWAGG</sequence>
<dbReference type="AlphaFoldDB" id="A0A241XI94"/>
<protein>
    <submittedName>
        <fullName evidence="3">DUF2063 domain-containing protein</fullName>
    </submittedName>
</protein>
<dbReference type="RefSeq" id="WP_023085630.1">
    <property type="nucleotide sequence ID" value="NZ_CAADLW010000789.1"/>
</dbReference>
<dbReference type="InterPro" id="IPR044922">
    <property type="entry name" value="DUF2063_N_sf"/>
</dbReference>
<dbReference type="InterPro" id="IPR018640">
    <property type="entry name" value="DUF2063"/>
</dbReference>
<evidence type="ECO:0000313" key="3">
    <source>
        <dbReference type="EMBL" id="OTI56193.1"/>
    </source>
</evidence>